<dbReference type="EMBL" id="BAABRL010000013">
    <property type="protein sequence ID" value="GAA5497247.1"/>
    <property type="molecule type" value="Genomic_DNA"/>
</dbReference>
<dbReference type="InterPro" id="IPR029057">
    <property type="entry name" value="PRTase-like"/>
</dbReference>
<feature type="coiled-coil region" evidence="1">
    <location>
        <begin position="342"/>
        <end position="369"/>
    </location>
</feature>
<feature type="region of interest" description="Disordered" evidence="2">
    <location>
        <begin position="2505"/>
        <end position="2565"/>
    </location>
</feature>
<evidence type="ECO:0000313" key="5">
    <source>
        <dbReference type="Proteomes" id="UP001424741"/>
    </source>
</evidence>
<feature type="compositionally biased region" description="Basic and acidic residues" evidence="2">
    <location>
        <begin position="1958"/>
        <end position="1968"/>
    </location>
</feature>
<dbReference type="Proteomes" id="UP001424741">
    <property type="component" value="Unassembled WGS sequence"/>
</dbReference>
<feature type="region of interest" description="Disordered" evidence="2">
    <location>
        <begin position="1213"/>
        <end position="1239"/>
    </location>
</feature>
<dbReference type="Pfam" id="PF18798">
    <property type="entry name" value="LPD3"/>
    <property type="match status" value="1"/>
</dbReference>
<feature type="region of interest" description="Disordered" evidence="2">
    <location>
        <begin position="1958"/>
        <end position="1977"/>
    </location>
</feature>
<accession>A0ABP9V3K9</accession>
<feature type="compositionally biased region" description="Polar residues" evidence="2">
    <location>
        <begin position="2450"/>
        <end position="2459"/>
    </location>
</feature>
<feature type="region of interest" description="Disordered" evidence="2">
    <location>
        <begin position="2436"/>
        <end position="2466"/>
    </location>
</feature>
<evidence type="ECO:0000259" key="3">
    <source>
        <dbReference type="Pfam" id="PF18798"/>
    </source>
</evidence>
<reference evidence="4 5" key="1">
    <citation type="submission" date="2024-02" db="EMBL/GenBank/DDBJ databases">
        <title>Rubritalea halochordaticola NBRC 107102.</title>
        <authorList>
            <person name="Ichikawa N."/>
            <person name="Katano-Makiyama Y."/>
            <person name="Hidaka K."/>
        </authorList>
    </citation>
    <scope>NUCLEOTIDE SEQUENCE [LARGE SCALE GENOMIC DNA]</scope>
    <source>
        <strain evidence="4 5">NBRC 107102</strain>
    </source>
</reference>
<feature type="compositionally biased region" description="Basic and acidic residues" evidence="2">
    <location>
        <begin position="1"/>
        <end position="12"/>
    </location>
</feature>
<dbReference type="InterPro" id="IPR041055">
    <property type="entry name" value="Kinase-PolyVal"/>
</dbReference>
<evidence type="ECO:0000313" key="4">
    <source>
        <dbReference type="EMBL" id="GAA5497247.1"/>
    </source>
</evidence>
<feature type="domain" description="Large polyvalent protein-associated" evidence="3">
    <location>
        <begin position="1540"/>
        <end position="1654"/>
    </location>
</feature>
<keyword evidence="1" id="KW-0175">Coiled coil</keyword>
<feature type="compositionally biased region" description="Basic and acidic residues" evidence="2">
    <location>
        <begin position="1213"/>
        <end position="1226"/>
    </location>
</feature>
<dbReference type="CDD" id="cd06223">
    <property type="entry name" value="PRTases_typeI"/>
    <property type="match status" value="1"/>
</dbReference>
<evidence type="ECO:0000256" key="1">
    <source>
        <dbReference type="SAM" id="Coils"/>
    </source>
</evidence>
<dbReference type="RefSeq" id="WP_346189779.1">
    <property type="nucleotide sequence ID" value="NZ_BAABRL010000013.1"/>
</dbReference>
<dbReference type="InterPro" id="IPR040824">
    <property type="entry name" value="LPD3"/>
</dbReference>
<organism evidence="4 5">
    <name type="scientific">Rubritalea halochordaticola</name>
    <dbReference type="NCBI Taxonomy" id="714537"/>
    <lineage>
        <taxon>Bacteria</taxon>
        <taxon>Pseudomonadati</taxon>
        <taxon>Verrucomicrobiota</taxon>
        <taxon>Verrucomicrobiia</taxon>
        <taxon>Verrucomicrobiales</taxon>
        <taxon>Rubritaleaceae</taxon>
        <taxon>Rubritalea</taxon>
    </lineage>
</organism>
<proteinExistence type="predicted"/>
<sequence>MDFNDKIVRDEEGGSPSFSGQVGMDFGKEAGALGGAGSATLLEQVEDLTISGEVPNPFLEEMYRASYEAELEYQQKLGKWREETNDMVQGDVLNFEKFRPDQMEEVRKGILIRKYMEVNHDVIPASLENYEIQRDIIADKVFGGRGKESEDAFFEELKVFYGGRKDRSDLGDSLVKAAILDKLSGGKAENSFSVWSKATANHAGRRNGLDGSYFKSWNEVQQSIESEYGHVLPEIQQLFKAAADGDLSFWMLSDLTLDMSEDDIRDLMMGVGMAAKLYPVDSKEASIWSNFKKQASRDADSIGGKIWRGSIDLLVKSSGMGHSSLHPGMTMNPEVARQIAEVKEEGERLEKHRNLVEGLLAEMEQVRNGLDPIKFLSEEDSNWRYAEEGLYATPGVGMTIVVGLPPGFGTVTMMGLLERSAYADIYLRAVESGMDRSYARGIAEDISGPIAAAQLLPEKIGLKGLTGKLPVLSRFLDKLPNSLQNRAVRLGMGTVIRAGGETVTEEIETIIGEAGHGLSQALGEDMPGSDWDAHWANFKDRNLTTFMSTLLYAGFGTAIHDTSITKQANQAVQADIEVLLASGYERSRVESLKQVKGEFARNIAFQEMLESKDFSRQETKDAVNRLQEMARDDNFLKILEDAQEAGIIPEIVLTPGSETVMLVDKLSGDVLASEISRADAAQFIAIMVMRKDSQRQLVMDTLLTQIQGNQILLDERGDGETRLRPTDRLTQIQAREEFEGTAQRIEDEVELMERLDGGDGSITRFVMGASIPDGYQGRTNSVNYQFGGSNLFTAIHEHTHETRRRLMKSGHFTFDEQLDSIQEIDKAISEMTFTEMRDGKKVSVSGKEITFLPENFESLDTRKKETALDEAFSQLAEVMVLRTRGGKKTKFRELLNRNLAAQVQAGNPQARKLKAFLRAMREWFGLNLHRAEIMKRAEREGHLDSAKLDELQTKIFDAGPEIQDKAGSQINVDATHIKPEIQFSFGRVPLYMPEATIGHRLAANNHPDYKAAKSGDVEAAYRLAKDLVTPGFVEAIKNSMTGDVTDIVPVVALEKTGQNTIPIAVAERLGHEFGTKVESGILKVSATNRSDLSGLDRVFSRVEFDGPVQQGGRYLIVDDTLTQGGTLRGIGDHIARNGGEVVGVTALTGKLFSAKLTPDAESIQQVRQRIGDIEESFRRATGYGFDELTASEARTLINWRPLESLRDRILEEARKSGQQEDSRVDGDGEGSGGVSYSLGHGSEVDARAVEAQQVSFSVANQPQFLEYTGNGKQRFQALREPGALYSRITEGAQDGRQTFKHGRGYLSGLAIPRKHGREIAGMDRVSRSIREAEGEILPTSLEGEGFESVGAGGEHTVVLEGRTFQAVKFTKAGFAGAQGMDAGAYLLRWALHNRVFKDDVAVEGVVQLDGDEEARLVISQDFIQGEDASAEEIAGLLKGKGFVEVGDAWVHPVLEVKVWDVQTPGNFLRDGEGNIHAVDELIAPANQLEIDAAREQGGFGRVSFSIADRAGEVGKSALPERIDRAANTSPIHLTIDTSTDKKLLRSEAAEKAKQVLLKGVKNEHAGIEVFANNKSFKHTKDHAGSHRRLAILGEIEQVIKGATWLVAADPDQRKAEQRLQEYTNHHLAHPVTINGSPYVAWITVQKSHNGRNLYNIQDIELLETKVSPKEAEVELNKPTPLSRDDISTVIRERLKVKELLQREDGSFSIGSASQLDERADSLDVEANERSLAEETFDYNAVPSFSVDISHLNKSPSEYSYEPETNIPQRVQEILGQERAISVYPEVLRDSLRQFEAATGTSIRFFQPEEGQLITAFTTRSLPDTIFINSRANTSLAYLIGHEWTHVAQKDSAIAEDLRKLIETYTSDRERRILWEYILYLNPYTEAERLNEIEAHIFGDIISNTNDFGIDALSQSQELREKGLKLYHDATALNPDAHAGVSDSELASFSIGKTTNLEYDEKHERTREEENADTSGSAARTALERLERWFVDDPGREGGANAAQRIDSETESLLAWARGEGLLIRPDSWVANVKEWTELEGASEHEVYILPNGERVIKSTIPPNFGARGVVLDYVRNQMAANRLFGDNIRLEGILDIDGTSIVISQPYVKGVSPTEAEVAEWFESQGYEKAGYNRWKHPETGADVADAHTGNLIKTKDGDIVPIDLQILKEPKMDGGSGANRSSNFTGNEGIGLDANSSSGSTGNEEIISDDPSFSIGSNISNSSDGVVELDDVALGETFDKAYKQAKESGVVNTDDVRPLVPGYAEADILIRDSAYHSRASKLSMKVLAKMWNEDPTGEPVIVLAGGGGSGKTTASGVEFMESEFVIDTTMGGDWGVKEYQAEAATYGRAVQFIYVFTQFVKAFPRIIDRFLESVDSRLVPLDVAVRDHIGAQQNILNAPEDAVIFIFDNNGELGEQQLIDREKLKEYSYLNESLKRNEREDGAQRPSDARSSQETSASQRKEAEERLRRQGIKILDRYLEEGRIDQDIYDAFLGRYSSGDGGLDANSSSGSTGNGEIISDDPSFSIGSNNCKESADSSKEKAGKEPSKRKKKRAQREREEELRKVKRRGDRIGFIRDNYSDIPLGKHREQRNRKDELGKYIVDRHRGTKVVLDDAYFTVDESVKKGLVSMDKAIAKMMSVIPRAKDAAAHDNVYVNGTLQWEEDGRRCIQTLYKGGGCR</sequence>
<evidence type="ECO:0000256" key="2">
    <source>
        <dbReference type="SAM" id="MobiDB-lite"/>
    </source>
</evidence>
<dbReference type="Pfam" id="PF18762">
    <property type="entry name" value="Kinase-PolyVal"/>
    <property type="match status" value="1"/>
</dbReference>
<feature type="compositionally biased region" description="Basic and acidic residues" evidence="2">
    <location>
        <begin position="2534"/>
        <end position="2547"/>
    </location>
</feature>
<gene>
    <name evidence="4" type="ORF">Rhal01_03440</name>
</gene>
<protein>
    <recommendedName>
        <fullName evidence="3">Large polyvalent protein-associated domain-containing protein</fullName>
    </recommendedName>
</protein>
<dbReference type="SUPFAM" id="SSF53271">
    <property type="entry name" value="PRTase-like"/>
    <property type="match status" value="1"/>
</dbReference>
<dbReference type="InterPro" id="IPR000836">
    <property type="entry name" value="PRTase_dom"/>
</dbReference>
<keyword evidence="5" id="KW-1185">Reference proteome</keyword>
<name>A0ABP9V3K9_9BACT</name>
<comment type="caution">
    <text evidence="4">The sequence shown here is derived from an EMBL/GenBank/DDBJ whole genome shotgun (WGS) entry which is preliminary data.</text>
</comment>
<dbReference type="Gene3D" id="3.40.50.2020">
    <property type="match status" value="1"/>
</dbReference>
<feature type="region of interest" description="Disordered" evidence="2">
    <location>
        <begin position="1"/>
        <end position="21"/>
    </location>
</feature>